<proteinExistence type="predicted"/>
<reference evidence="3" key="2">
    <citation type="submission" date="2021-09" db="EMBL/GenBank/DDBJ databases">
        <authorList>
            <person name="Jia N."/>
            <person name="Wang J."/>
            <person name="Shi W."/>
            <person name="Du L."/>
            <person name="Sun Y."/>
            <person name="Zhan W."/>
            <person name="Jiang J."/>
            <person name="Wang Q."/>
            <person name="Zhang B."/>
            <person name="Ji P."/>
            <person name="Sakyi L.B."/>
            <person name="Cui X."/>
            <person name="Yuan T."/>
            <person name="Jiang B."/>
            <person name="Yang W."/>
            <person name="Lam T.T.-Y."/>
            <person name="Chang Q."/>
            <person name="Ding S."/>
            <person name="Wang X."/>
            <person name="Zhu J."/>
            <person name="Ruan X."/>
            <person name="Zhao L."/>
            <person name="Wei J."/>
            <person name="Que T."/>
            <person name="Du C."/>
            <person name="Cheng J."/>
            <person name="Dai P."/>
            <person name="Han X."/>
            <person name="Huang E."/>
            <person name="Gao Y."/>
            <person name="Liu J."/>
            <person name="Shao H."/>
            <person name="Ye R."/>
            <person name="Li L."/>
            <person name="Wei W."/>
            <person name="Wang X."/>
            <person name="Wang C."/>
            <person name="Huo Q."/>
            <person name="Li W."/>
            <person name="Guo W."/>
            <person name="Chen H."/>
            <person name="Chen S."/>
            <person name="Zhou L."/>
            <person name="Zhou L."/>
            <person name="Ni X."/>
            <person name="Tian J."/>
            <person name="Zhou Y."/>
            <person name="Sheng Y."/>
            <person name="Liu T."/>
            <person name="Pan Y."/>
            <person name="Xia L."/>
            <person name="Li J."/>
            <person name="Zhao F."/>
            <person name="Cao W."/>
        </authorList>
    </citation>
    <scope>NUCLEOTIDE SEQUENCE</scope>
    <source>
        <strain evidence="3">Rmic-2018</strain>
        <tissue evidence="3">Larvae</tissue>
    </source>
</reference>
<accession>A0A9J6D5M4</accession>
<keyword evidence="2" id="KW-1133">Transmembrane helix</keyword>
<reference evidence="3" key="1">
    <citation type="journal article" date="2020" name="Cell">
        <title>Large-Scale Comparative Analyses of Tick Genomes Elucidate Their Genetic Diversity and Vector Capacities.</title>
        <authorList>
            <consortium name="Tick Genome and Microbiome Consortium (TIGMIC)"/>
            <person name="Jia N."/>
            <person name="Wang J."/>
            <person name="Shi W."/>
            <person name="Du L."/>
            <person name="Sun Y."/>
            <person name="Zhan W."/>
            <person name="Jiang J.F."/>
            <person name="Wang Q."/>
            <person name="Zhang B."/>
            <person name="Ji P."/>
            <person name="Bell-Sakyi L."/>
            <person name="Cui X.M."/>
            <person name="Yuan T.T."/>
            <person name="Jiang B.G."/>
            <person name="Yang W.F."/>
            <person name="Lam T.T."/>
            <person name="Chang Q.C."/>
            <person name="Ding S.J."/>
            <person name="Wang X.J."/>
            <person name="Zhu J.G."/>
            <person name="Ruan X.D."/>
            <person name="Zhao L."/>
            <person name="Wei J.T."/>
            <person name="Ye R.Z."/>
            <person name="Que T.C."/>
            <person name="Du C.H."/>
            <person name="Zhou Y.H."/>
            <person name="Cheng J.X."/>
            <person name="Dai P.F."/>
            <person name="Guo W.B."/>
            <person name="Han X.H."/>
            <person name="Huang E.J."/>
            <person name="Li L.F."/>
            <person name="Wei W."/>
            <person name="Gao Y.C."/>
            <person name="Liu J.Z."/>
            <person name="Shao H.Z."/>
            <person name="Wang X."/>
            <person name="Wang C.C."/>
            <person name="Yang T.C."/>
            <person name="Huo Q.B."/>
            <person name="Li W."/>
            <person name="Chen H.Y."/>
            <person name="Chen S.E."/>
            <person name="Zhou L.G."/>
            <person name="Ni X.B."/>
            <person name="Tian J.H."/>
            <person name="Sheng Y."/>
            <person name="Liu T."/>
            <person name="Pan Y.S."/>
            <person name="Xia L.Y."/>
            <person name="Li J."/>
            <person name="Zhao F."/>
            <person name="Cao W.C."/>
        </authorList>
    </citation>
    <scope>NUCLEOTIDE SEQUENCE</scope>
    <source>
        <strain evidence="3">Rmic-2018</strain>
    </source>
</reference>
<evidence type="ECO:0000313" key="3">
    <source>
        <dbReference type="EMBL" id="KAH8009361.1"/>
    </source>
</evidence>
<protein>
    <submittedName>
        <fullName evidence="3">Uncharacterized protein</fullName>
    </submittedName>
</protein>
<dbReference type="AlphaFoldDB" id="A0A9J6D5M4"/>
<feature type="transmembrane region" description="Helical" evidence="2">
    <location>
        <begin position="107"/>
        <end position="127"/>
    </location>
</feature>
<evidence type="ECO:0000313" key="4">
    <source>
        <dbReference type="Proteomes" id="UP000821866"/>
    </source>
</evidence>
<dbReference type="EMBL" id="JABSTU010000011">
    <property type="protein sequence ID" value="KAH8009361.1"/>
    <property type="molecule type" value="Genomic_DNA"/>
</dbReference>
<keyword evidence="2" id="KW-0812">Transmembrane</keyword>
<organism evidence="3 4">
    <name type="scientific">Rhipicephalus microplus</name>
    <name type="common">Cattle tick</name>
    <name type="synonym">Boophilus microplus</name>
    <dbReference type="NCBI Taxonomy" id="6941"/>
    <lineage>
        <taxon>Eukaryota</taxon>
        <taxon>Metazoa</taxon>
        <taxon>Ecdysozoa</taxon>
        <taxon>Arthropoda</taxon>
        <taxon>Chelicerata</taxon>
        <taxon>Arachnida</taxon>
        <taxon>Acari</taxon>
        <taxon>Parasitiformes</taxon>
        <taxon>Ixodida</taxon>
        <taxon>Ixodoidea</taxon>
        <taxon>Ixodidae</taxon>
        <taxon>Rhipicephalinae</taxon>
        <taxon>Rhipicephalus</taxon>
        <taxon>Boophilus</taxon>
    </lineage>
</organism>
<evidence type="ECO:0000256" key="2">
    <source>
        <dbReference type="SAM" id="Phobius"/>
    </source>
</evidence>
<sequence>MLVFRGRLMQHPRGSTSVPAMSPHYWIPRTSVSSAGISEVQALLAPLSARTPQYAPPPSPGNGQRDGSSVSMEKQGEDFDAVIASSSQSLNADFADQPLGEKTRTRGVILVSALLVFGVVLVIMLFVGQALQPRELQADDAAMTEVVGQPLVQEPSSGHAYGGDAAATVRDKAAALAAATNRSKVADTDGHVTSATTVVIRGHSIRAGRRATKPPLTASISLSGVNSTVNLEATEWSD</sequence>
<gene>
    <name evidence="3" type="ORF">HPB51_015684</name>
</gene>
<name>A0A9J6D5M4_RHIMP</name>
<feature type="compositionally biased region" description="Polar residues" evidence="1">
    <location>
        <begin position="61"/>
        <end position="72"/>
    </location>
</feature>
<dbReference type="Proteomes" id="UP000821866">
    <property type="component" value="Chromosome 9"/>
</dbReference>
<comment type="caution">
    <text evidence="3">The sequence shown here is derived from an EMBL/GenBank/DDBJ whole genome shotgun (WGS) entry which is preliminary data.</text>
</comment>
<feature type="region of interest" description="Disordered" evidence="1">
    <location>
        <begin position="50"/>
        <end position="73"/>
    </location>
</feature>
<keyword evidence="2" id="KW-0472">Membrane</keyword>
<keyword evidence="4" id="KW-1185">Reference proteome</keyword>
<evidence type="ECO:0000256" key="1">
    <source>
        <dbReference type="SAM" id="MobiDB-lite"/>
    </source>
</evidence>